<protein>
    <submittedName>
        <fullName evidence="4">Nuclear fragile X mental retardation-interacting protein 1</fullName>
    </submittedName>
</protein>
<proteinExistence type="predicted"/>
<gene>
    <name evidence="4" type="primary">Nufip1_0</name>
    <name evidence="4" type="ORF">FJT64_010989</name>
</gene>
<feature type="compositionally biased region" description="Basic and acidic residues" evidence="2">
    <location>
        <begin position="197"/>
        <end position="220"/>
    </location>
</feature>
<feature type="region of interest" description="Disordered" evidence="2">
    <location>
        <begin position="1"/>
        <end position="45"/>
    </location>
</feature>
<comment type="caution">
    <text evidence="4">The sequence shown here is derived from an EMBL/GenBank/DDBJ whole genome shotgun (WGS) entry which is preliminary data.</text>
</comment>
<evidence type="ECO:0000313" key="5">
    <source>
        <dbReference type="Proteomes" id="UP000440578"/>
    </source>
</evidence>
<dbReference type="GO" id="GO:0003723">
    <property type="term" value="F:RNA binding"/>
    <property type="evidence" value="ECO:0007669"/>
    <property type="project" value="InterPro"/>
</dbReference>
<dbReference type="PANTHER" id="PTHR13309">
    <property type="entry name" value="NUCLEAR FRAGILE X MENTAL RETARDATION PROTEIN INTERACTING PROTEIN 1"/>
    <property type="match status" value="1"/>
</dbReference>
<dbReference type="GO" id="GO:0005634">
    <property type="term" value="C:nucleus"/>
    <property type="evidence" value="ECO:0007669"/>
    <property type="project" value="TreeGrafter"/>
</dbReference>
<reference evidence="4 5" key="1">
    <citation type="submission" date="2019-07" db="EMBL/GenBank/DDBJ databases">
        <title>Draft genome assembly of a fouling barnacle, Amphibalanus amphitrite (Darwin, 1854): The first reference genome for Thecostraca.</title>
        <authorList>
            <person name="Kim W."/>
        </authorList>
    </citation>
    <scope>NUCLEOTIDE SEQUENCE [LARGE SCALE GENOMIC DNA]</scope>
    <source>
        <strain evidence="4">SNU_AA5</strain>
        <tissue evidence="4">Soma without cirri and trophi</tissue>
    </source>
</reference>
<dbReference type="PROSITE" id="PS00028">
    <property type="entry name" value="ZINC_FINGER_C2H2_1"/>
    <property type="match status" value="1"/>
</dbReference>
<accession>A0A6A4VAR3</accession>
<evidence type="ECO:0000256" key="2">
    <source>
        <dbReference type="SAM" id="MobiDB-lite"/>
    </source>
</evidence>
<feature type="domain" description="C2H2-type" evidence="3">
    <location>
        <begin position="117"/>
        <end position="139"/>
    </location>
</feature>
<evidence type="ECO:0000259" key="3">
    <source>
        <dbReference type="PROSITE" id="PS50157"/>
    </source>
</evidence>
<keyword evidence="1" id="KW-0479">Metal-binding</keyword>
<keyword evidence="5" id="KW-1185">Reference proteome</keyword>
<dbReference type="PROSITE" id="PS50157">
    <property type="entry name" value="ZINC_FINGER_C2H2_2"/>
    <property type="match status" value="1"/>
</dbReference>
<name>A0A6A4VAR3_AMPAM</name>
<evidence type="ECO:0000256" key="1">
    <source>
        <dbReference type="PROSITE-ProRule" id="PRU00042"/>
    </source>
</evidence>
<dbReference type="GO" id="GO:0008270">
    <property type="term" value="F:zinc ion binding"/>
    <property type="evidence" value="ECO:0007669"/>
    <property type="project" value="UniProtKB-KW"/>
</dbReference>
<dbReference type="InterPro" id="IPR039136">
    <property type="entry name" value="NUFIP1-like"/>
</dbReference>
<dbReference type="Proteomes" id="UP000440578">
    <property type="component" value="Unassembled WGS sequence"/>
</dbReference>
<keyword evidence="1" id="KW-0863">Zinc-finger</keyword>
<organism evidence="4 5">
    <name type="scientific">Amphibalanus amphitrite</name>
    <name type="common">Striped barnacle</name>
    <name type="synonym">Balanus amphitrite</name>
    <dbReference type="NCBI Taxonomy" id="1232801"/>
    <lineage>
        <taxon>Eukaryota</taxon>
        <taxon>Metazoa</taxon>
        <taxon>Ecdysozoa</taxon>
        <taxon>Arthropoda</taxon>
        <taxon>Crustacea</taxon>
        <taxon>Multicrustacea</taxon>
        <taxon>Cirripedia</taxon>
        <taxon>Thoracica</taxon>
        <taxon>Thoracicalcarea</taxon>
        <taxon>Balanomorpha</taxon>
        <taxon>Balanoidea</taxon>
        <taxon>Balanidae</taxon>
        <taxon>Amphibalaninae</taxon>
        <taxon>Amphibalanus</taxon>
    </lineage>
</organism>
<feature type="compositionally biased region" description="Basic residues" evidence="2">
    <location>
        <begin position="231"/>
        <end position="250"/>
    </location>
</feature>
<dbReference type="SMART" id="SM00355">
    <property type="entry name" value="ZnF_C2H2"/>
    <property type="match status" value="2"/>
</dbReference>
<evidence type="ECO:0000313" key="4">
    <source>
        <dbReference type="EMBL" id="KAF0290825.1"/>
    </source>
</evidence>
<dbReference type="EMBL" id="VIIS01001928">
    <property type="protein sequence ID" value="KAF0290825.1"/>
    <property type="molecule type" value="Genomic_DNA"/>
</dbReference>
<dbReference type="PANTHER" id="PTHR13309:SF0">
    <property type="entry name" value="FMR1-INTERACTING PROTEIN NUFIP1"/>
    <property type="match status" value="1"/>
</dbReference>
<dbReference type="OrthoDB" id="273070at2759"/>
<sequence length="276" mass="30893">MAARPFYSAPVKYRPDFPPPPGQIRLPTPHAQTAPAAPPGFTSDKPWMTPHLVAEIRRRNFLQNRASRSSCEEDRAAADQQRQLVNRLVNEAKERFCLAHPERTDEILASDRRARPFHCGSCDRSYGTQQQLDEHCREHVRCGLEGCPFTAHPRVVEKHVTMQHQTGLAKVIMALNTPEAIARWREQRRANFCRPESAARRQAEQAERAARGIRIPERGGRFPPAQERPGRGRGRGRGGRGRGRGAHHRPPAQQQTAHSDSDEEGTLSGTGLIAIG</sequence>
<dbReference type="InterPro" id="IPR013087">
    <property type="entry name" value="Znf_C2H2_type"/>
</dbReference>
<dbReference type="GO" id="GO:0000492">
    <property type="term" value="P:box C/D snoRNP assembly"/>
    <property type="evidence" value="ECO:0007669"/>
    <property type="project" value="TreeGrafter"/>
</dbReference>
<dbReference type="Pfam" id="PF10453">
    <property type="entry name" value="NUFIP1"/>
    <property type="match status" value="1"/>
</dbReference>
<keyword evidence="1" id="KW-0862">Zinc</keyword>
<dbReference type="AlphaFoldDB" id="A0A6A4VAR3"/>
<dbReference type="InterPro" id="IPR019496">
    <property type="entry name" value="NUFIP1_cons_dom"/>
</dbReference>
<feature type="region of interest" description="Disordered" evidence="2">
    <location>
        <begin position="193"/>
        <end position="276"/>
    </location>
</feature>